<evidence type="ECO:0000313" key="3">
    <source>
        <dbReference type="Proteomes" id="UP000249056"/>
    </source>
</evidence>
<reference evidence="2 3" key="1">
    <citation type="submission" date="2018-06" db="EMBL/GenBank/DDBJ databases">
        <title>Genome Sequence of the Brown Rot Fungal Pathogen Monilinia fructigena.</title>
        <authorList>
            <person name="Landi L."/>
            <person name="De Miccolis Angelini R.M."/>
            <person name="Pollastro S."/>
            <person name="Abate D."/>
            <person name="Faretra F."/>
            <person name="Romanazzi G."/>
        </authorList>
    </citation>
    <scope>NUCLEOTIDE SEQUENCE [LARGE SCALE GENOMIC DNA]</scope>
    <source>
        <strain evidence="2 3">Mfrg269</strain>
    </source>
</reference>
<comment type="caution">
    <text evidence="2">The sequence shown here is derived from an EMBL/GenBank/DDBJ whole genome shotgun (WGS) entry which is preliminary data.</text>
</comment>
<dbReference type="AlphaFoldDB" id="A0A395J9K5"/>
<protein>
    <submittedName>
        <fullName evidence="2">Uncharacterized protein</fullName>
    </submittedName>
</protein>
<accession>A0A395J9K5</accession>
<proteinExistence type="predicted"/>
<keyword evidence="3" id="KW-1185">Reference proteome</keyword>
<gene>
    <name evidence="2" type="ORF">DID88_007053</name>
</gene>
<dbReference type="OrthoDB" id="3561077at2759"/>
<dbReference type="Proteomes" id="UP000249056">
    <property type="component" value="Unassembled WGS sequence"/>
</dbReference>
<name>A0A395J9K5_9HELO</name>
<sequence>MKHKSRPSRFSNTCTTIPEDAVVTDFTAEPFAANYRCRVTAENSPTSHERQTRPPNFSESSILDIRLMHPLRNIALPHTPLESSTATPPPTNSELPSLGRTSSLVRKVNPAESTIVVHPPPLNNTWINPNHLGPAPLARVDEGIDLSISTKDCICSAMRHFWVEVKSRMKWESKSKRKGRKEKEVKRQREERRNSNAREKEKQNKTEVKGLEERSKVFKKKTMEKEKRERQERARKKKKG</sequence>
<evidence type="ECO:0000256" key="1">
    <source>
        <dbReference type="SAM" id="MobiDB-lite"/>
    </source>
</evidence>
<feature type="compositionally biased region" description="Basic and acidic residues" evidence="1">
    <location>
        <begin position="181"/>
        <end position="232"/>
    </location>
</feature>
<evidence type="ECO:0000313" key="2">
    <source>
        <dbReference type="EMBL" id="RAL68323.1"/>
    </source>
</evidence>
<dbReference type="EMBL" id="QKRW01000001">
    <property type="protein sequence ID" value="RAL68323.1"/>
    <property type="molecule type" value="Genomic_DNA"/>
</dbReference>
<feature type="compositionally biased region" description="Polar residues" evidence="1">
    <location>
        <begin position="81"/>
        <end position="102"/>
    </location>
</feature>
<organism evidence="2 3">
    <name type="scientific">Monilinia fructigena</name>
    <dbReference type="NCBI Taxonomy" id="38457"/>
    <lineage>
        <taxon>Eukaryota</taxon>
        <taxon>Fungi</taxon>
        <taxon>Dikarya</taxon>
        <taxon>Ascomycota</taxon>
        <taxon>Pezizomycotina</taxon>
        <taxon>Leotiomycetes</taxon>
        <taxon>Helotiales</taxon>
        <taxon>Sclerotiniaceae</taxon>
        <taxon>Monilinia</taxon>
    </lineage>
</organism>
<feature type="region of interest" description="Disordered" evidence="1">
    <location>
        <begin position="78"/>
        <end position="102"/>
    </location>
</feature>
<feature type="region of interest" description="Disordered" evidence="1">
    <location>
        <begin position="172"/>
        <end position="240"/>
    </location>
</feature>